<organism evidence="1 2">
    <name type="scientific">Sphaerotilus microaerophilus</name>
    <dbReference type="NCBI Taxonomy" id="2914710"/>
    <lineage>
        <taxon>Bacteria</taxon>
        <taxon>Pseudomonadati</taxon>
        <taxon>Pseudomonadota</taxon>
        <taxon>Betaproteobacteria</taxon>
        <taxon>Burkholderiales</taxon>
        <taxon>Sphaerotilaceae</taxon>
        <taxon>Sphaerotilus</taxon>
    </lineage>
</organism>
<evidence type="ECO:0008006" key="3">
    <source>
        <dbReference type="Google" id="ProtNLM"/>
    </source>
</evidence>
<dbReference type="EMBL" id="AP025730">
    <property type="protein sequence ID" value="BDI07492.1"/>
    <property type="molecule type" value="Genomic_DNA"/>
</dbReference>
<protein>
    <recommendedName>
        <fullName evidence="3">VCBS repeat-containing protein</fullName>
    </recommendedName>
</protein>
<name>A0ABM7YSB3_9BURK</name>
<dbReference type="RefSeq" id="WP_251970676.1">
    <property type="nucleotide sequence ID" value="NZ_AP025730.1"/>
</dbReference>
<sequence length="181" mass="19257">MNRMSCRRRRTPGFAPGRSHWLVGLGLLLAGIGTAPPAWSAEPAAVPAVGALLDFSPGTAKAKAFFLRQPVARDLVSEDFEMAGVDLDGDGRPEIVLRSTAASYCSGRAGCAVQVLQQRGQRVVELLSLYTSARLALTRDPVGGAYRALAIVNDQGQVVRADKPGTPMHGKLMVYPMGRGR</sequence>
<evidence type="ECO:0000313" key="1">
    <source>
        <dbReference type="EMBL" id="BDI07492.1"/>
    </source>
</evidence>
<accession>A0ABM7YSB3</accession>
<evidence type="ECO:0000313" key="2">
    <source>
        <dbReference type="Proteomes" id="UP001057498"/>
    </source>
</evidence>
<proteinExistence type="predicted"/>
<dbReference type="Proteomes" id="UP001057498">
    <property type="component" value="Chromosome"/>
</dbReference>
<gene>
    <name evidence="1" type="ORF">CATMQ487_44620</name>
</gene>
<reference evidence="1" key="1">
    <citation type="submission" date="2022-04" db="EMBL/GenBank/DDBJ databases">
        <title>Whole genome sequence of Sphaerotilus sp. FB-5.</title>
        <authorList>
            <person name="Takeda M."/>
            <person name="Narihara S."/>
            <person name="Akimoto M."/>
            <person name="Akimoto R."/>
            <person name="Nishiyashiki S."/>
            <person name="Murakami T."/>
        </authorList>
    </citation>
    <scope>NUCLEOTIDE SEQUENCE</scope>
    <source>
        <strain evidence="1">FB-5</strain>
    </source>
</reference>
<keyword evidence="2" id="KW-1185">Reference proteome</keyword>